<gene>
    <name evidence="1" type="ORF">L6452_43581</name>
</gene>
<organism evidence="1 2">
    <name type="scientific">Arctium lappa</name>
    <name type="common">Greater burdock</name>
    <name type="synonym">Lappa major</name>
    <dbReference type="NCBI Taxonomy" id="4217"/>
    <lineage>
        <taxon>Eukaryota</taxon>
        <taxon>Viridiplantae</taxon>
        <taxon>Streptophyta</taxon>
        <taxon>Embryophyta</taxon>
        <taxon>Tracheophyta</taxon>
        <taxon>Spermatophyta</taxon>
        <taxon>Magnoliopsida</taxon>
        <taxon>eudicotyledons</taxon>
        <taxon>Gunneridae</taxon>
        <taxon>Pentapetalae</taxon>
        <taxon>asterids</taxon>
        <taxon>campanulids</taxon>
        <taxon>Asterales</taxon>
        <taxon>Asteraceae</taxon>
        <taxon>Carduoideae</taxon>
        <taxon>Cardueae</taxon>
        <taxon>Arctiinae</taxon>
        <taxon>Arctium</taxon>
    </lineage>
</organism>
<accession>A0ACB8XDS5</accession>
<dbReference type="EMBL" id="CM042064">
    <property type="protein sequence ID" value="KAI3664966.1"/>
    <property type="molecule type" value="Genomic_DNA"/>
</dbReference>
<evidence type="ECO:0000313" key="2">
    <source>
        <dbReference type="Proteomes" id="UP001055879"/>
    </source>
</evidence>
<proteinExistence type="predicted"/>
<keyword evidence="2" id="KW-1185">Reference proteome</keyword>
<reference evidence="1 2" key="2">
    <citation type="journal article" date="2022" name="Mol. Ecol. Resour.">
        <title>The genomes of chicory, endive, great burdock and yacon provide insights into Asteraceae paleo-polyploidization history and plant inulin production.</title>
        <authorList>
            <person name="Fan W."/>
            <person name="Wang S."/>
            <person name="Wang H."/>
            <person name="Wang A."/>
            <person name="Jiang F."/>
            <person name="Liu H."/>
            <person name="Zhao H."/>
            <person name="Xu D."/>
            <person name="Zhang Y."/>
        </authorList>
    </citation>
    <scope>NUCLEOTIDE SEQUENCE [LARGE SCALE GENOMIC DNA]</scope>
    <source>
        <strain evidence="2">cv. Niubang</strain>
    </source>
</reference>
<reference evidence="2" key="1">
    <citation type="journal article" date="2022" name="Mol. Ecol. Resour.">
        <title>The genomes of chicory, endive, great burdock and yacon provide insights into Asteraceae palaeo-polyploidization history and plant inulin production.</title>
        <authorList>
            <person name="Fan W."/>
            <person name="Wang S."/>
            <person name="Wang H."/>
            <person name="Wang A."/>
            <person name="Jiang F."/>
            <person name="Liu H."/>
            <person name="Zhao H."/>
            <person name="Xu D."/>
            <person name="Zhang Y."/>
        </authorList>
    </citation>
    <scope>NUCLEOTIDE SEQUENCE [LARGE SCALE GENOMIC DNA]</scope>
    <source>
        <strain evidence="2">cv. Niubang</strain>
    </source>
</reference>
<name>A0ACB8XDS5_ARCLA</name>
<sequence>MQVALEAEAPTSSNDDDKWGEMNMEKEKTTEEDIIVSNRERLHFVFEAEPSLTRGRAEEKEEDDDEDDVDFTPLPNVSVVVSTEPVLIINDDEAEGDDEEDSEETYSVNE</sequence>
<comment type="caution">
    <text evidence="1">The sequence shown here is derived from an EMBL/GenBank/DDBJ whole genome shotgun (WGS) entry which is preliminary data.</text>
</comment>
<protein>
    <submittedName>
        <fullName evidence="1">Uncharacterized protein</fullName>
    </submittedName>
</protein>
<evidence type="ECO:0000313" key="1">
    <source>
        <dbReference type="EMBL" id="KAI3664966.1"/>
    </source>
</evidence>
<dbReference type="Proteomes" id="UP001055879">
    <property type="component" value="Linkage Group LG18"/>
</dbReference>